<protein>
    <submittedName>
        <fullName evidence="1">Uncharacterized protein</fullName>
    </submittedName>
</protein>
<evidence type="ECO:0000313" key="1">
    <source>
        <dbReference type="EMBL" id="AKV69625.1"/>
    </source>
</evidence>
<accession>A0A0K1S6F9</accession>
<dbReference type="Proteomes" id="UP000068167">
    <property type="component" value="Chromosome"/>
</dbReference>
<organism evidence="1 2">
    <name type="scientific">Microcystis panniformis FACHB-1757</name>
    <dbReference type="NCBI Taxonomy" id="1638788"/>
    <lineage>
        <taxon>Bacteria</taxon>
        <taxon>Bacillati</taxon>
        <taxon>Cyanobacteriota</taxon>
        <taxon>Cyanophyceae</taxon>
        <taxon>Oscillatoriophycideae</taxon>
        <taxon>Chroococcales</taxon>
        <taxon>Microcystaceae</taxon>
        <taxon>Microcystis</taxon>
    </lineage>
</organism>
<gene>
    <name evidence="1" type="ORF">VL20_4733</name>
</gene>
<evidence type="ECO:0000313" key="2">
    <source>
        <dbReference type="Proteomes" id="UP000068167"/>
    </source>
</evidence>
<dbReference type="PATRIC" id="fig|1638788.3.peg.4774"/>
<proteinExistence type="predicted"/>
<name>A0A0K1S6F9_9CHRO</name>
<dbReference type="RefSeq" id="WP_002765458.1">
    <property type="nucleotide sequence ID" value="NZ_CP011339.1"/>
</dbReference>
<keyword evidence="2" id="KW-1185">Reference proteome</keyword>
<reference evidence="1 2" key="1">
    <citation type="journal article" date="2016" name="Stand. Genomic Sci.">
        <title>Complete genome sequence and genomic characterization of Microcystis panniformis FACHB 1757 by third-generation sequencing.</title>
        <authorList>
            <person name="Zhang J.Y."/>
            <person name="Guan R."/>
            <person name="Zhang H.J."/>
            <person name="Li H."/>
            <person name="Xiao P."/>
            <person name="Yu G.L."/>
            <person name="Du L."/>
            <person name="Cao D.M."/>
            <person name="Zhu B.C."/>
            <person name="Li R.H."/>
            <person name="Lu Z.H."/>
        </authorList>
    </citation>
    <scope>NUCLEOTIDE SEQUENCE [LARGE SCALE GENOMIC DNA]</scope>
    <source>
        <strain evidence="1 2">FACHB-1757</strain>
    </source>
</reference>
<dbReference type="AlphaFoldDB" id="A0A0K1S6F9"/>
<sequence>MNKNRQQVLTQAAVAHRETLRRNLQHRLEVARAQGNEALVRQLEAEAAYLHLR</sequence>
<dbReference type="KEGG" id="mpk:VL20_4733"/>
<dbReference type="EMBL" id="CP011339">
    <property type="protein sequence ID" value="AKV69625.1"/>
    <property type="molecule type" value="Genomic_DNA"/>
</dbReference>